<evidence type="ECO:0000313" key="2">
    <source>
        <dbReference type="EMBL" id="OEJ97559.1"/>
    </source>
</evidence>
<dbReference type="OrthoDB" id="3963008at2"/>
<dbReference type="RefSeq" id="WP_023590205.1">
    <property type="nucleotide sequence ID" value="NZ_ASHX02000001.1"/>
</dbReference>
<dbReference type="Proteomes" id="UP000095329">
    <property type="component" value="Unassembled WGS sequence"/>
</dbReference>
<evidence type="ECO:0000313" key="3">
    <source>
        <dbReference type="Proteomes" id="UP000095329"/>
    </source>
</evidence>
<keyword evidence="3" id="KW-1185">Reference proteome</keyword>
<dbReference type="EMBL" id="ASHX02000001">
    <property type="protein sequence ID" value="OEJ97559.1"/>
    <property type="molecule type" value="Genomic_DNA"/>
</dbReference>
<protein>
    <submittedName>
        <fullName evidence="2">Uncharacterized protein</fullName>
    </submittedName>
</protein>
<dbReference type="eggNOG" id="ENOG5033SRI">
    <property type="taxonomic scope" value="Bacteria"/>
</dbReference>
<comment type="caution">
    <text evidence="2">The sequence shown here is derived from an EMBL/GenBank/DDBJ whole genome shotgun (WGS) entry which is preliminary data.</text>
</comment>
<dbReference type="AlphaFoldDB" id="A0A1D3DZ03"/>
<feature type="region of interest" description="Disordered" evidence="1">
    <location>
        <begin position="528"/>
        <end position="626"/>
    </location>
</feature>
<gene>
    <name evidence="2" type="ORF">J116_026995</name>
</gene>
<proteinExistence type="predicted"/>
<accession>A0A1D3DZ03</accession>
<sequence>MDVAEVRASLSELLKPPSRGAAGEEGRGEAAAELRAALAAPKAPGLGRLVEAARQAGELDDALVAELLRRGRPARAFAGFLGGVPSRPGSPVARALGELTGRHLGGDPRRWRGLHDALGTARAALPDLLAARPVPADGTPPLPPRSVTDTLALLLEHAAPPHAAAALTALPDRTVDTLLARGTLPGPALTAAVVAHGDTRSRAALARHPRIDSRVLKDLVAADDPVVNASVYRNQRCPASLRRAITHALHRVPLDASLRAELLSPATDDSRSLAAPLLACGDPELVPRALRWGVRKVAQRYALLRVWECRGPETLRAVLADAEAMRYVHREVRADVAAALGEPDGATRLRAEGEPYEDPAALPRLLSTSRGTSTLRDLLNEPYAHDMRALAAANRRAPFMPKAAEELVRHEDATDAERAEFRLTLLNAAWRAGGRIAGNLTPPARRLEAESLDGSAGEWAVGMVRAGLLDPVLLVTAARPAAHAVGALRAVAADGLWTDGARAAFAALCEDTVGTRPHAWEALLTSLPAHPGTPAEALQDAARQEPTPAPAHPARAAELPGAEAAEPVTAEEPAALDGAVAPGGVVPRQGAVAGGEREPSGERAPSGEPVVADSPGEPDDPVAPEEPVGRLARCALGALDLLVSLAPDGAATLPEDRGVLRYLAAHREGVAPAWRHPGWLWRACEDQGLGDLVHPCETPTREEALAWLREHDGSEAEGRIADRAYLYGVLDADDLLHHLPAARLLTLPYGWEDLAFTTAWRRAVAAFLDRELGTDADAWLALAAIARDVDATASWPELLHRSRRAGRPSADVLRKLCAVADGGQAPTDPEAASRLLARGNHLWEWPLGALLCEAREETVAAVLPRFGPDGPWLLAAYLLRRTPTPHGPFAHLLDLRDPAALRLLSEQHRWLSDGSVLRLLDLADPDVDLALLRTSHDRAVLRRLAARKGPAAARLAADLRADPRAEPPGGSVWLESAEPDLVEYVLARSGKRLNLAQQLVGCMSLLRHGGPERLAALADSGVLGATATRLCRKALASDDPQSPLADRLRRELGPDRIVKRLRRARSRWETRAVIDTSPGPLDWDALEAAHHEEPLPAWEELVRGPEAPHGIRLRHAAHLPAPSPHGTPLGRELTVARLRHGIGFHHRRPVDALLDRLLETGQLTGRDLVHEAAPAAVVLAYLNRARRRRDAPAEVRAAVAETERLVRERLGDDPGAWRRVAARLTEREPAWEAHTPVPALLSVR</sequence>
<reference evidence="2 3" key="1">
    <citation type="journal article" date="2013" name="Genome Announc.">
        <title>Genome Sequence of Streptomyces violaceusniger Strain SPC6, a Halotolerant Streptomycete That Exhibits Rapid Growth and Development.</title>
        <authorList>
            <person name="Chen X."/>
            <person name="Zhang B."/>
            <person name="Zhang W."/>
            <person name="Wu X."/>
            <person name="Zhang M."/>
            <person name="Chen T."/>
            <person name="Liu G."/>
            <person name="Dyson P."/>
        </authorList>
    </citation>
    <scope>NUCLEOTIDE SEQUENCE [LARGE SCALE GENOMIC DNA]</scope>
    <source>
        <strain evidence="2 3">SPC6</strain>
    </source>
</reference>
<organism evidence="2 3">
    <name type="scientific">Streptomyces thermolilacinus SPC6</name>
    <dbReference type="NCBI Taxonomy" id="1306406"/>
    <lineage>
        <taxon>Bacteria</taxon>
        <taxon>Bacillati</taxon>
        <taxon>Actinomycetota</taxon>
        <taxon>Actinomycetes</taxon>
        <taxon>Kitasatosporales</taxon>
        <taxon>Streptomycetaceae</taxon>
        <taxon>Streptomyces</taxon>
    </lineage>
</organism>
<name>A0A1D3DZ03_9ACTN</name>
<feature type="compositionally biased region" description="Low complexity" evidence="1">
    <location>
        <begin position="552"/>
        <end position="575"/>
    </location>
</feature>
<evidence type="ECO:0000256" key="1">
    <source>
        <dbReference type="SAM" id="MobiDB-lite"/>
    </source>
</evidence>